<evidence type="ECO:0000256" key="4">
    <source>
        <dbReference type="ARBA" id="ARBA00022692"/>
    </source>
</evidence>
<dbReference type="InterPro" id="IPR037066">
    <property type="entry name" value="Plug_dom_sf"/>
</dbReference>
<evidence type="ECO:0000256" key="9">
    <source>
        <dbReference type="RuleBase" id="RU003357"/>
    </source>
</evidence>
<dbReference type="GO" id="GO:0009279">
    <property type="term" value="C:cell outer membrane"/>
    <property type="evidence" value="ECO:0007669"/>
    <property type="project" value="UniProtKB-SubCell"/>
</dbReference>
<gene>
    <name evidence="13" type="ORF">CWM47_33065</name>
</gene>
<feature type="domain" description="TonB-dependent receptor plug" evidence="12">
    <location>
        <begin position="115"/>
        <end position="233"/>
    </location>
</feature>
<dbReference type="SUPFAM" id="SSF56935">
    <property type="entry name" value="Porins"/>
    <property type="match status" value="1"/>
</dbReference>
<accession>A0A2K8Z8S8</accession>
<dbReference type="InterPro" id="IPR000531">
    <property type="entry name" value="Beta-barrel_TonB"/>
</dbReference>
<evidence type="ECO:0000256" key="7">
    <source>
        <dbReference type="ARBA" id="ARBA00023237"/>
    </source>
</evidence>
<evidence type="ECO:0000256" key="1">
    <source>
        <dbReference type="ARBA" id="ARBA00004571"/>
    </source>
</evidence>
<reference evidence="13 14" key="1">
    <citation type="submission" date="2017-11" db="EMBL/GenBank/DDBJ databases">
        <title>Taxonomic description and genome sequences of Spirosoma HA7 sp. nov., isolated from pollen microhabitat of Corylus avellana.</title>
        <authorList>
            <person name="Ambika Manirajan B."/>
            <person name="Suarez C."/>
            <person name="Ratering S."/>
            <person name="Geissler-Plaum R."/>
            <person name="Cardinale M."/>
            <person name="Sylvia S."/>
        </authorList>
    </citation>
    <scope>NUCLEOTIDE SEQUENCE [LARGE SCALE GENOMIC DNA]</scope>
    <source>
        <strain evidence="13 14">HA7</strain>
    </source>
</reference>
<evidence type="ECO:0000313" key="13">
    <source>
        <dbReference type="EMBL" id="AUD06254.1"/>
    </source>
</evidence>
<dbReference type="Pfam" id="PF07715">
    <property type="entry name" value="Plug"/>
    <property type="match status" value="1"/>
</dbReference>
<evidence type="ECO:0000256" key="5">
    <source>
        <dbReference type="ARBA" id="ARBA00023077"/>
    </source>
</evidence>
<dbReference type="NCBIfam" id="TIGR04057">
    <property type="entry name" value="SusC_RagA_signa"/>
    <property type="match status" value="1"/>
</dbReference>
<evidence type="ECO:0000259" key="11">
    <source>
        <dbReference type="Pfam" id="PF00593"/>
    </source>
</evidence>
<dbReference type="RefSeq" id="WP_100992804.1">
    <property type="nucleotide sequence ID" value="NZ_CP025096.1"/>
</dbReference>
<keyword evidence="10" id="KW-0732">Signal</keyword>
<dbReference type="AlphaFoldDB" id="A0A2K8Z8S8"/>
<dbReference type="InterPro" id="IPR036942">
    <property type="entry name" value="Beta-barrel_TonB_sf"/>
</dbReference>
<proteinExistence type="inferred from homology"/>
<dbReference type="Pfam" id="PF13715">
    <property type="entry name" value="CarbopepD_reg_2"/>
    <property type="match status" value="1"/>
</dbReference>
<dbReference type="Proteomes" id="UP000232883">
    <property type="component" value="Chromosome"/>
</dbReference>
<keyword evidence="4 8" id="KW-0812">Transmembrane</keyword>
<feature type="domain" description="TonB-dependent receptor-like beta-barrel" evidence="11">
    <location>
        <begin position="412"/>
        <end position="789"/>
    </location>
</feature>
<dbReference type="OrthoDB" id="9768177at2"/>
<comment type="subcellular location">
    <subcellularLocation>
        <location evidence="1 8">Cell outer membrane</location>
        <topology evidence="1 8">Multi-pass membrane protein</topology>
    </subcellularLocation>
</comment>
<keyword evidence="6 8" id="KW-0472">Membrane</keyword>
<keyword evidence="7 8" id="KW-0998">Cell outer membrane</keyword>
<evidence type="ECO:0000259" key="12">
    <source>
        <dbReference type="Pfam" id="PF07715"/>
    </source>
</evidence>
<dbReference type="NCBIfam" id="TIGR04056">
    <property type="entry name" value="OMP_RagA_SusC"/>
    <property type="match status" value="1"/>
</dbReference>
<evidence type="ECO:0000256" key="2">
    <source>
        <dbReference type="ARBA" id="ARBA00022448"/>
    </source>
</evidence>
<sequence length="1060" mass="114166">MRKILLGSWLLSLLFCLPLLAQDIAVSGRVTSSDDGSGLPGVTVQVKGTNRGTTTDANGNYRVSASGNNTLVFSFIGYLTQEAAVNNRTSINVSLAGDSQQLSEVVVIGYGTQTRQDATGSISSVKGAAIAQMPIQSFESGLAGRSPGVQITVPNGVLNNPPVFRIRGTNSISLSSYPLIIVDGVPTFTGDQGSTNAPSNPLASINPSDIESMDVAKDAAATAIYGSRAANGVVFITTKRGKSGKVRVNYDGWVGVSSTYRLPEMMNASQYINYKTSAVANNPTASAVKFTQTNDANGNPIDTKWYDYIYRQGVSQNHNLNVSGGSENTNYYFSVGYTGQQGVIRKNDFNRINALFNVDSKLSKLFTIGGKIAISNERNLAAGTSGSLNGEAFNTSGLGRVGLVLPPILSPYNNDGTYNVNGSAIGVANNIVGTSVSYPNPVPTLDLNRSNTENNHIQSNAYLQFKPLDWITLKSTYGIDYLLIDNDVFQAPITSDGYSFNGNATSNFRKLKTWLWTNTAQFDRSFGGAHNFSLLVGQEQQRSTTLGYGLNRQTLSDPNYTVIQAGFVTSNASTLAYGENYLLSGFGRLNYNYKEKYFLSGNLRQDEYSALGQKKGTFYGVSAGWEITQEGFWKAASLDNIFSSFKLRGSYGKVGNIGSINDYSPYSLYASGLYGGASTLAFNVVGNPALKWETSTKTDIGFNFGLLNNRITGEVAYYRNNIDNLILNVAQSPSTGIPGTLSSVAYPPQNVGTMYNKGLEIALNARVVNTKNFQWSSNFNITFNKNEVTSLAPGLNVLQTGTSGLETVNQTQPGYSLGQLWVVRTNGVDPATGKRIFLNSAGQNVYYQFYAPAGEFNYSTTADGKTRYVSPTGGTSITQANDAVMYANVNPKIYGGWDNNIKYKNFDLGLLLTYQLGFSVYYGTNAGLHDQRFWNNATDVLTDAWQKEGDAGKKYARPVFGDNTSNGSAFPMDINVFKGDFLKVRSLTLGYTLPAALLSKAKINSLRVYVSGQNLAVLTKYPGPDPEVSSNGATSNGGQGVDRNTVGNARTFTFGVRAGF</sequence>
<evidence type="ECO:0000256" key="6">
    <source>
        <dbReference type="ARBA" id="ARBA00023136"/>
    </source>
</evidence>
<feature type="signal peptide" evidence="10">
    <location>
        <begin position="1"/>
        <end position="21"/>
    </location>
</feature>
<dbReference type="EMBL" id="CP025096">
    <property type="protein sequence ID" value="AUD06254.1"/>
    <property type="molecule type" value="Genomic_DNA"/>
</dbReference>
<dbReference type="InterPro" id="IPR012910">
    <property type="entry name" value="Plug_dom"/>
</dbReference>
<dbReference type="Pfam" id="PF00593">
    <property type="entry name" value="TonB_dep_Rec_b-barrel"/>
    <property type="match status" value="1"/>
</dbReference>
<keyword evidence="14" id="KW-1185">Reference proteome</keyword>
<dbReference type="InterPro" id="IPR008969">
    <property type="entry name" value="CarboxyPept-like_regulatory"/>
</dbReference>
<comment type="similarity">
    <text evidence="8 9">Belongs to the TonB-dependent receptor family.</text>
</comment>
<protein>
    <submittedName>
        <fullName evidence="13">SusC/RagA family TonB-linked outer membrane protein</fullName>
    </submittedName>
</protein>
<dbReference type="SUPFAM" id="SSF49464">
    <property type="entry name" value="Carboxypeptidase regulatory domain-like"/>
    <property type="match status" value="1"/>
</dbReference>
<dbReference type="Gene3D" id="2.170.130.10">
    <property type="entry name" value="TonB-dependent receptor, plug domain"/>
    <property type="match status" value="1"/>
</dbReference>
<evidence type="ECO:0000256" key="10">
    <source>
        <dbReference type="SAM" id="SignalP"/>
    </source>
</evidence>
<name>A0A2K8Z8S8_9BACT</name>
<organism evidence="13 14">
    <name type="scientific">Spirosoma pollinicola</name>
    <dbReference type="NCBI Taxonomy" id="2057025"/>
    <lineage>
        <taxon>Bacteria</taxon>
        <taxon>Pseudomonadati</taxon>
        <taxon>Bacteroidota</taxon>
        <taxon>Cytophagia</taxon>
        <taxon>Cytophagales</taxon>
        <taxon>Cytophagaceae</taxon>
        <taxon>Spirosoma</taxon>
    </lineage>
</organism>
<dbReference type="Gene3D" id="2.40.170.20">
    <property type="entry name" value="TonB-dependent receptor, beta-barrel domain"/>
    <property type="match status" value="1"/>
</dbReference>
<evidence type="ECO:0000256" key="8">
    <source>
        <dbReference type="PROSITE-ProRule" id="PRU01360"/>
    </source>
</evidence>
<keyword evidence="5 9" id="KW-0798">TonB box</keyword>
<dbReference type="InterPro" id="IPR039426">
    <property type="entry name" value="TonB-dep_rcpt-like"/>
</dbReference>
<dbReference type="PROSITE" id="PS52016">
    <property type="entry name" value="TONB_DEPENDENT_REC_3"/>
    <property type="match status" value="1"/>
</dbReference>
<feature type="chain" id="PRO_5014668860" evidence="10">
    <location>
        <begin position="22"/>
        <end position="1060"/>
    </location>
</feature>
<keyword evidence="2 8" id="KW-0813">Transport</keyword>
<evidence type="ECO:0000256" key="3">
    <source>
        <dbReference type="ARBA" id="ARBA00022452"/>
    </source>
</evidence>
<dbReference type="InterPro" id="IPR023997">
    <property type="entry name" value="TonB-dep_OMP_SusC/RagA_CS"/>
</dbReference>
<dbReference type="InterPro" id="IPR023996">
    <property type="entry name" value="TonB-dep_OMP_SusC/RagA"/>
</dbReference>
<keyword evidence="3 8" id="KW-1134">Transmembrane beta strand</keyword>
<evidence type="ECO:0000313" key="14">
    <source>
        <dbReference type="Proteomes" id="UP000232883"/>
    </source>
</evidence>
<dbReference type="KEGG" id="spir:CWM47_33065"/>
<dbReference type="Gene3D" id="2.60.40.1120">
    <property type="entry name" value="Carboxypeptidase-like, regulatory domain"/>
    <property type="match status" value="1"/>
</dbReference>